<dbReference type="EMBL" id="BAABBF010000003">
    <property type="protein sequence ID" value="GAA3708499.1"/>
    <property type="molecule type" value="Genomic_DNA"/>
</dbReference>
<dbReference type="InterPro" id="IPR010064">
    <property type="entry name" value="HK97-gp10_tail"/>
</dbReference>
<proteinExistence type="predicted"/>
<gene>
    <name evidence="1" type="ORF">GCM10022268_17290</name>
</gene>
<evidence type="ECO:0000313" key="1">
    <source>
        <dbReference type="EMBL" id="GAA3708499.1"/>
    </source>
</evidence>
<keyword evidence="2" id="KW-1185">Reference proteome</keyword>
<evidence type="ECO:0008006" key="3">
    <source>
        <dbReference type="Google" id="ProtNLM"/>
    </source>
</evidence>
<dbReference type="Pfam" id="PF04883">
    <property type="entry name" value="HK97-gp10_like"/>
    <property type="match status" value="1"/>
</dbReference>
<organism evidence="1 2">
    <name type="scientific">Sphingomonas cynarae</name>
    <dbReference type="NCBI Taxonomy" id="930197"/>
    <lineage>
        <taxon>Bacteria</taxon>
        <taxon>Pseudomonadati</taxon>
        <taxon>Pseudomonadota</taxon>
        <taxon>Alphaproteobacteria</taxon>
        <taxon>Sphingomonadales</taxon>
        <taxon>Sphingomonadaceae</taxon>
        <taxon>Sphingomonas</taxon>
    </lineage>
</organism>
<evidence type="ECO:0000313" key="2">
    <source>
        <dbReference type="Proteomes" id="UP001500523"/>
    </source>
</evidence>
<sequence length="191" mass="20092">MAKRRSSSAARQAIAELPDAFLNRILPRAARAGAEVIADDAKAALGGRRAETGGGAKVLIADSVKVKVKREGTLIRARIYLDGPGAYVGRWLEYGTDPHFITIDPTVRKGMTARRVNAKITDGDGDLKATLLINGKPVGTSVYHPGAQAKPFLRPALDQREGDAIAVMQGYVTSRATRAGIAGAAASETDA</sequence>
<reference evidence="2" key="1">
    <citation type="journal article" date="2019" name="Int. J. Syst. Evol. Microbiol.">
        <title>The Global Catalogue of Microorganisms (GCM) 10K type strain sequencing project: providing services to taxonomists for standard genome sequencing and annotation.</title>
        <authorList>
            <consortium name="The Broad Institute Genomics Platform"/>
            <consortium name="The Broad Institute Genome Sequencing Center for Infectious Disease"/>
            <person name="Wu L."/>
            <person name="Ma J."/>
        </authorList>
    </citation>
    <scope>NUCLEOTIDE SEQUENCE [LARGE SCALE GENOMIC DNA]</scope>
    <source>
        <strain evidence="2">JCM 17498</strain>
    </source>
</reference>
<accession>A0ABP7DV78</accession>
<comment type="caution">
    <text evidence="1">The sequence shown here is derived from an EMBL/GenBank/DDBJ whole genome shotgun (WGS) entry which is preliminary data.</text>
</comment>
<dbReference type="Proteomes" id="UP001500523">
    <property type="component" value="Unassembled WGS sequence"/>
</dbReference>
<protein>
    <recommendedName>
        <fullName evidence="3">HK97 gp10 family phage protein</fullName>
    </recommendedName>
</protein>
<name>A0ABP7DV78_9SPHN</name>
<dbReference type="RefSeq" id="WP_344692951.1">
    <property type="nucleotide sequence ID" value="NZ_BAABBF010000003.1"/>
</dbReference>